<feature type="transmembrane region" description="Helical" evidence="6">
    <location>
        <begin position="119"/>
        <end position="141"/>
    </location>
</feature>
<comment type="subcellular location">
    <subcellularLocation>
        <location evidence="1">Membrane</location>
        <topology evidence="1">Multi-pass membrane protein</topology>
    </subcellularLocation>
</comment>
<sequence length="347" mass="38441">MGLGPTVYAVSWTEFGVVSVLFAARCYVNVFILQRFRADFFWATATYVTAIVAQAFLVLSVHWGLGTPLGDLSDQQISKNQFYQWVFTTFAIVSIALGKLAIIVFMLQFERTDGRNRRVWILYVIAVLTIMINVAIIPILWTQCSPTVKIWDNSVAGNCAGRTINEKYGYFQGSFGAVCDLALALYPMLAFWNLQMRVHVKVGLTALFGCGVTAGVCAAVKTKELSTLTATSDLTYQLASLNIWASTEMWTILMVSCIPPIRPLFVKAIHQIQSSSGRSRGTNNINLTPGYGPGAAYASRSTKRPAQTTTNESEEDILVEREGIMMTRKVSIHYDERNGNLSEHGEQ</sequence>
<accession>A0A0C3CUP5</accession>
<keyword evidence="9" id="KW-1185">Reference proteome</keyword>
<dbReference type="Proteomes" id="UP000054321">
    <property type="component" value="Unassembled WGS sequence"/>
</dbReference>
<evidence type="ECO:0000256" key="2">
    <source>
        <dbReference type="ARBA" id="ARBA00022692"/>
    </source>
</evidence>
<evidence type="ECO:0000313" key="8">
    <source>
        <dbReference type="EMBL" id="KIN02699.1"/>
    </source>
</evidence>
<gene>
    <name evidence="8" type="ORF">OIDMADRAFT_178597</name>
</gene>
<keyword evidence="4 6" id="KW-0472">Membrane</keyword>
<dbReference type="HOGENOM" id="CLU_028200_3_7_1"/>
<evidence type="ECO:0000256" key="4">
    <source>
        <dbReference type="ARBA" id="ARBA00023136"/>
    </source>
</evidence>
<keyword evidence="2 6" id="KW-0812">Transmembrane</keyword>
<feature type="transmembrane region" description="Helical" evidence="6">
    <location>
        <begin position="85"/>
        <end position="107"/>
    </location>
</feature>
<feature type="domain" description="Rhodopsin" evidence="7">
    <location>
        <begin position="24"/>
        <end position="266"/>
    </location>
</feature>
<dbReference type="PANTHER" id="PTHR33048">
    <property type="entry name" value="PTH11-LIKE INTEGRAL MEMBRANE PROTEIN (AFU_ORTHOLOGUE AFUA_5G11245)"/>
    <property type="match status" value="1"/>
</dbReference>
<evidence type="ECO:0000256" key="1">
    <source>
        <dbReference type="ARBA" id="ARBA00004141"/>
    </source>
</evidence>
<feature type="transmembrane region" description="Helical" evidence="6">
    <location>
        <begin position="6"/>
        <end position="28"/>
    </location>
</feature>
<dbReference type="PANTHER" id="PTHR33048:SF165">
    <property type="entry name" value="INTEGRAL MEMBRANE PROTEIN"/>
    <property type="match status" value="1"/>
</dbReference>
<dbReference type="GO" id="GO:0016020">
    <property type="term" value="C:membrane"/>
    <property type="evidence" value="ECO:0007669"/>
    <property type="project" value="UniProtKB-SubCell"/>
</dbReference>
<dbReference type="Pfam" id="PF20684">
    <property type="entry name" value="Fung_rhodopsin"/>
    <property type="match status" value="1"/>
</dbReference>
<evidence type="ECO:0000256" key="3">
    <source>
        <dbReference type="ARBA" id="ARBA00022989"/>
    </source>
</evidence>
<feature type="transmembrane region" description="Helical" evidence="6">
    <location>
        <begin position="204"/>
        <end position="221"/>
    </location>
</feature>
<keyword evidence="3 6" id="KW-1133">Transmembrane helix</keyword>
<dbReference type="InterPro" id="IPR052337">
    <property type="entry name" value="SAT4-like"/>
</dbReference>
<feature type="transmembrane region" description="Helical" evidence="6">
    <location>
        <begin position="40"/>
        <end position="65"/>
    </location>
</feature>
<evidence type="ECO:0000256" key="5">
    <source>
        <dbReference type="ARBA" id="ARBA00038359"/>
    </source>
</evidence>
<evidence type="ECO:0000259" key="7">
    <source>
        <dbReference type="Pfam" id="PF20684"/>
    </source>
</evidence>
<evidence type="ECO:0000256" key="6">
    <source>
        <dbReference type="SAM" id="Phobius"/>
    </source>
</evidence>
<dbReference type="STRING" id="913774.A0A0C3CUP5"/>
<dbReference type="EMBL" id="KN832874">
    <property type="protein sequence ID" value="KIN02699.1"/>
    <property type="molecule type" value="Genomic_DNA"/>
</dbReference>
<dbReference type="AlphaFoldDB" id="A0A0C3CUP5"/>
<dbReference type="InterPro" id="IPR049326">
    <property type="entry name" value="Rhodopsin_dom_fungi"/>
</dbReference>
<comment type="similarity">
    <text evidence="5">Belongs to the SAT4 family.</text>
</comment>
<proteinExistence type="inferred from homology"/>
<dbReference type="InParanoid" id="A0A0C3CUP5"/>
<feature type="transmembrane region" description="Helical" evidence="6">
    <location>
        <begin position="170"/>
        <end position="192"/>
    </location>
</feature>
<dbReference type="OrthoDB" id="5429740at2759"/>
<protein>
    <recommendedName>
        <fullName evidence="7">Rhodopsin domain-containing protein</fullName>
    </recommendedName>
</protein>
<evidence type="ECO:0000313" key="9">
    <source>
        <dbReference type="Proteomes" id="UP000054321"/>
    </source>
</evidence>
<name>A0A0C3CUP5_OIDMZ</name>
<reference evidence="8 9" key="1">
    <citation type="submission" date="2014-04" db="EMBL/GenBank/DDBJ databases">
        <authorList>
            <consortium name="DOE Joint Genome Institute"/>
            <person name="Kuo A."/>
            <person name="Martino E."/>
            <person name="Perotto S."/>
            <person name="Kohler A."/>
            <person name="Nagy L.G."/>
            <person name="Floudas D."/>
            <person name="Copeland A."/>
            <person name="Barry K.W."/>
            <person name="Cichocki N."/>
            <person name="Veneault-Fourrey C."/>
            <person name="LaButti K."/>
            <person name="Lindquist E.A."/>
            <person name="Lipzen A."/>
            <person name="Lundell T."/>
            <person name="Morin E."/>
            <person name="Murat C."/>
            <person name="Sun H."/>
            <person name="Tunlid A."/>
            <person name="Henrissat B."/>
            <person name="Grigoriev I.V."/>
            <person name="Hibbett D.S."/>
            <person name="Martin F."/>
            <person name="Nordberg H.P."/>
            <person name="Cantor M.N."/>
            <person name="Hua S.X."/>
        </authorList>
    </citation>
    <scope>NUCLEOTIDE SEQUENCE [LARGE SCALE GENOMIC DNA]</scope>
    <source>
        <strain evidence="8 9">Zn</strain>
    </source>
</reference>
<reference evidence="9" key="2">
    <citation type="submission" date="2015-01" db="EMBL/GenBank/DDBJ databases">
        <title>Evolutionary Origins and Diversification of the Mycorrhizal Mutualists.</title>
        <authorList>
            <consortium name="DOE Joint Genome Institute"/>
            <consortium name="Mycorrhizal Genomics Consortium"/>
            <person name="Kohler A."/>
            <person name="Kuo A."/>
            <person name="Nagy L.G."/>
            <person name="Floudas D."/>
            <person name="Copeland A."/>
            <person name="Barry K.W."/>
            <person name="Cichocki N."/>
            <person name="Veneault-Fourrey C."/>
            <person name="LaButti K."/>
            <person name="Lindquist E.A."/>
            <person name="Lipzen A."/>
            <person name="Lundell T."/>
            <person name="Morin E."/>
            <person name="Murat C."/>
            <person name="Riley R."/>
            <person name="Ohm R."/>
            <person name="Sun H."/>
            <person name="Tunlid A."/>
            <person name="Henrissat B."/>
            <person name="Grigoriev I.V."/>
            <person name="Hibbett D.S."/>
            <person name="Martin F."/>
        </authorList>
    </citation>
    <scope>NUCLEOTIDE SEQUENCE [LARGE SCALE GENOMIC DNA]</scope>
    <source>
        <strain evidence="9">Zn</strain>
    </source>
</reference>
<organism evidence="8 9">
    <name type="scientific">Oidiodendron maius (strain Zn)</name>
    <dbReference type="NCBI Taxonomy" id="913774"/>
    <lineage>
        <taxon>Eukaryota</taxon>
        <taxon>Fungi</taxon>
        <taxon>Dikarya</taxon>
        <taxon>Ascomycota</taxon>
        <taxon>Pezizomycotina</taxon>
        <taxon>Leotiomycetes</taxon>
        <taxon>Leotiomycetes incertae sedis</taxon>
        <taxon>Myxotrichaceae</taxon>
        <taxon>Oidiodendron</taxon>
    </lineage>
</organism>